<dbReference type="PANTHER" id="PTHR36154">
    <property type="entry name" value="DNA-BINDING TRANSCRIPTIONAL ACTIVATOR ALPA"/>
    <property type="match status" value="1"/>
</dbReference>
<dbReference type="RefSeq" id="WP_348945744.1">
    <property type="nucleotide sequence ID" value="NZ_CP157355.1"/>
</dbReference>
<dbReference type="InterPro" id="IPR010260">
    <property type="entry name" value="AlpA"/>
</dbReference>
<dbReference type="EMBL" id="CP157355">
    <property type="protein sequence ID" value="XBM01447.1"/>
    <property type="molecule type" value="Genomic_DNA"/>
</dbReference>
<proteinExistence type="predicted"/>
<accession>A0AAU7FBZ7</accession>
<organism evidence="1">
    <name type="scientific">Chitinibacter mangrovi</name>
    <dbReference type="NCBI Taxonomy" id="3153927"/>
    <lineage>
        <taxon>Bacteria</taxon>
        <taxon>Pseudomonadati</taxon>
        <taxon>Pseudomonadota</taxon>
        <taxon>Betaproteobacteria</taxon>
        <taxon>Neisseriales</taxon>
        <taxon>Chitinibacteraceae</taxon>
        <taxon>Chitinibacter</taxon>
    </lineage>
</organism>
<sequence>MSETFLRMPIVTGLIGLSKNAVYDRLNPKSPRHDPSFPKPVKLGSHSGAFVESEVHAYMQACIQARNQGGKK</sequence>
<dbReference type="AlphaFoldDB" id="A0AAU7FBZ7"/>
<reference evidence="1" key="1">
    <citation type="submission" date="2024-05" db="EMBL/GenBank/DDBJ databases">
        <authorList>
            <person name="Yang L."/>
            <person name="Pan L."/>
        </authorList>
    </citation>
    <scope>NUCLEOTIDE SEQUENCE</scope>
    <source>
        <strain evidence="1">FCG-7</strain>
    </source>
</reference>
<name>A0AAU7FBZ7_9NEIS</name>
<dbReference type="PANTHER" id="PTHR36154:SF1">
    <property type="entry name" value="DNA-BINDING TRANSCRIPTIONAL ACTIVATOR ALPA"/>
    <property type="match status" value="1"/>
</dbReference>
<evidence type="ECO:0000313" key="1">
    <source>
        <dbReference type="EMBL" id="XBM01447.1"/>
    </source>
</evidence>
<dbReference type="KEGG" id="cmav:ABHF33_03950"/>
<protein>
    <submittedName>
        <fullName evidence="1">AlpA family phage regulatory protein</fullName>
    </submittedName>
</protein>
<gene>
    <name evidence="1" type="ORF">ABHF33_03950</name>
</gene>
<dbReference type="Pfam" id="PF05930">
    <property type="entry name" value="Phage_AlpA"/>
    <property type="match status" value="1"/>
</dbReference>
<dbReference type="InterPro" id="IPR052931">
    <property type="entry name" value="Prophage_regulatory_activator"/>
</dbReference>